<feature type="region of interest" description="Disordered" evidence="2">
    <location>
        <begin position="94"/>
        <end position="117"/>
    </location>
</feature>
<dbReference type="InterPro" id="IPR043816">
    <property type="entry name" value="DUF5798"/>
</dbReference>
<name>A0A238XUX4_HALVU</name>
<keyword evidence="1" id="KW-0175">Coiled coil</keyword>
<feature type="coiled-coil region" evidence="1">
    <location>
        <begin position="7"/>
        <end position="65"/>
    </location>
</feature>
<dbReference type="Gene3D" id="1.20.5.300">
    <property type="match status" value="1"/>
</dbReference>
<evidence type="ECO:0000313" key="3">
    <source>
        <dbReference type="EMBL" id="SNR62532.1"/>
    </source>
</evidence>
<evidence type="ECO:0000313" key="4">
    <source>
        <dbReference type="Proteomes" id="UP000198397"/>
    </source>
</evidence>
<sequence>MGFGDTAKRIQTLADKAEQTYQKLNELRDEVQHTQTTVTDTAERVGRLENELAEQRAILNAIAEEVGVDLEATSAEAHISEAEHIEAEHVEAEHIEAASDDDTADATADGADEAETS</sequence>
<gene>
    <name evidence="3" type="ORF">SAMN06264855_12335</name>
</gene>
<dbReference type="RefSeq" id="WP_089385770.1">
    <property type="nucleotide sequence ID" value="NZ_FZNQ01000023.1"/>
</dbReference>
<dbReference type="AlphaFoldDB" id="A0A238XUX4"/>
<organism evidence="3 4">
    <name type="scientific">Halorubrum vacuolatum</name>
    <name type="common">Natronobacterium vacuolatum</name>
    <dbReference type="NCBI Taxonomy" id="63740"/>
    <lineage>
        <taxon>Archaea</taxon>
        <taxon>Methanobacteriati</taxon>
        <taxon>Methanobacteriota</taxon>
        <taxon>Stenosarchaea group</taxon>
        <taxon>Halobacteria</taxon>
        <taxon>Halobacteriales</taxon>
        <taxon>Haloferacaceae</taxon>
        <taxon>Halorubrum</taxon>
    </lineage>
</organism>
<dbReference type="Proteomes" id="UP000198397">
    <property type="component" value="Unassembled WGS sequence"/>
</dbReference>
<dbReference type="EMBL" id="FZNQ01000023">
    <property type="protein sequence ID" value="SNR62532.1"/>
    <property type="molecule type" value="Genomic_DNA"/>
</dbReference>
<dbReference type="OrthoDB" id="204612at2157"/>
<evidence type="ECO:0000256" key="2">
    <source>
        <dbReference type="SAM" id="MobiDB-lite"/>
    </source>
</evidence>
<dbReference type="Pfam" id="PF19111">
    <property type="entry name" value="DUF5798"/>
    <property type="match status" value="1"/>
</dbReference>
<protein>
    <submittedName>
        <fullName evidence="3">Uncharacterized protein</fullName>
    </submittedName>
</protein>
<proteinExistence type="predicted"/>
<feature type="compositionally biased region" description="Acidic residues" evidence="2">
    <location>
        <begin position="98"/>
        <end position="117"/>
    </location>
</feature>
<accession>A0A238XUX4</accession>
<evidence type="ECO:0000256" key="1">
    <source>
        <dbReference type="SAM" id="Coils"/>
    </source>
</evidence>
<keyword evidence="4" id="KW-1185">Reference proteome</keyword>
<reference evidence="3 4" key="1">
    <citation type="submission" date="2017-06" db="EMBL/GenBank/DDBJ databases">
        <authorList>
            <person name="Kim H.J."/>
            <person name="Triplett B.A."/>
        </authorList>
    </citation>
    <scope>NUCLEOTIDE SEQUENCE [LARGE SCALE GENOMIC DNA]</scope>
    <source>
        <strain evidence="3 4">DSM 8800</strain>
    </source>
</reference>